<evidence type="ECO:0000256" key="1">
    <source>
        <dbReference type="SAM" id="MobiDB-lite"/>
    </source>
</evidence>
<evidence type="ECO:0000256" key="2">
    <source>
        <dbReference type="SAM" id="Phobius"/>
    </source>
</evidence>
<dbReference type="AlphaFoldDB" id="A0AAF3F0J7"/>
<evidence type="ECO:0000313" key="4">
    <source>
        <dbReference type="WBParaSite" id="MBELARI_LOCUS20026"/>
    </source>
</evidence>
<keyword evidence="2" id="KW-0812">Transmembrane</keyword>
<keyword evidence="3" id="KW-1185">Reference proteome</keyword>
<feature type="transmembrane region" description="Helical" evidence="2">
    <location>
        <begin position="29"/>
        <end position="46"/>
    </location>
</feature>
<accession>A0AAF3F0J7</accession>
<feature type="region of interest" description="Disordered" evidence="1">
    <location>
        <begin position="69"/>
        <end position="134"/>
    </location>
</feature>
<sequence>MNFVVLLVAPCRGAKLSRHRNLDDDRSILIFTIVTGGLWLILAVLLDEERKLLQRGSADRSSGLAFRPFARATEAPSSSDLNEMQGGTRGKMKPFRLGAGHTPPNLATARRPSSGKSGRRSGKNNRQNFLQSKV</sequence>
<keyword evidence="2" id="KW-0472">Membrane</keyword>
<evidence type="ECO:0000313" key="3">
    <source>
        <dbReference type="Proteomes" id="UP000887575"/>
    </source>
</evidence>
<dbReference type="WBParaSite" id="MBELARI_LOCUS20026">
    <property type="protein sequence ID" value="MBELARI_LOCUS20026"/>
    <property type="gene ID" value="MBELARI_LOCUS20026"/>
</dbReference>
<protein>
    <submittedName>
        <fullName evidence="4">Uncharacterized protein</fullName>
    </submittedName>
</protein>
<proteinExistence type="predicted"/>
<organism evidence="3 4">
    <name type="scientific">Mesorhabditis belari</name>
    <dbReference type="NCBI Taxonomy" id="2138241"/>
    <lineage>
        <taxon>Eukaryota</taxon>
        <taxon>Metazoa</taxon>
        <taxon>Ecdysozoa</taxon>
        <taxon>Nematoda</taxon>
        <taxon>Chromadorea</taxon>
        <taxon>Rhabditida</taxon>
        <taxon>Rhabditina</taxon>
        <taxon>Rhabditomorpha</taxon>
        <taxon>Rhabditoidea</taxon>
        <taxon>Rhabditidae</taxon>
        <taxon>Mesorhabditinae</taxon>
        <taxon>Mesorhabditis</taxon>
    </lineage>
</organism>
<dbReference type="Proteomes" id="UP000887575">
    <property type="component" value="Unassembled WGS sequence"/>
</dbReference>
<keyword evidence="2" id="KW-1133">Transmembrane helix</keyword>
<name>A0AAF3F0J7_9BILA</name>
<reference evidence="4" key="1">
    <citation type="submission" date="2024-02" db="UniProtKB">
        <authorList>
            <consortium name="WormBaseParasite"/>
        </authorList>
    </citation>
    <scope>IDENTIFICATION</scope>
</reference>